<dbReference type="SUPFAM" id="SSF54236">
    <property type="entry name" value="Ubiquitin-like"/>
    <property type="match status" value="1"/>
</dbReference>
<proteinExistence type="predicted"/>
<keyword evidence="3 7" id="KW-1133">Transmembrane helix</keyword>
<evidence type="ECO:0000256" key="2">
    <source>
        <dbReference type="ARBA" id="ARBA00022692"/>
    </source>
</evidence>
<dbReference type="PANTHER" id="PTHR12943:SF27">
    <property type="entry name" value="HOMOCYSTEINE-INDUCED ENDOPLASMIC RETICULUM PROTEIN, ISOFORM A"/>
    <property type="match status" value="1"/>
</dbReference>
<dbReference type="OrthoDB" id="21589at2759"/>
<feature type="coiled-coil region" evidence="5">
    <location>
        <begin position="189"/>
        <end position="219"/>
    </location>
</feature>
<feature type="domain" description="Ubiquitin-like" evidence="8">
    <location>
        <begin position="4"/>
        <end position="88"/>
    </location>
</feature>
<dbReference type="Gene3D" id="3.10.20.90">
    <property type="entry name" value="Phosphatidylinositol 3-kinase Catalytic Subunit, Chain A, domain 1"/>
    <property type="match status" value="1"/>
</dbReference>
<evidence type="ECO:0000313" key="10">
    <source>
        <dbReference type="Proteomes" id="UP001151516"/>
    </source>
</evidence>
<feature type="transmembrane region" description="Helical" evidence="7">
    <location>
        <begin position="272"/>
        <end position="301"/>
    </location>
</feature>
<dbReference type="GO" id="GO:0016020">
    <property type="term" value="C:membrane"/>
    <property type="evidence" value="ECO:0007669"/>
    <property type="project" value="UniProtKB-SubCell"/>
</dbReference>
<name>A0A9W8GSL9_9FUNG</name>
<evidence type="ECO:0000256" key="3">
    <source>
        <dbReference type="ARBA" id="ARBA00022989"/>
    </source>
</evidence>
<dbReference type="InterPro" id="IPR029071">
    <property type="entry name" value="Ubiquitin-like_domsf"/>
</dbReference>
<dbReference type="EMBL" id="JANBTX010000001">
    <property type="protein sequence ID" value="KAJ2691412.1"/>
    <property type="molecule type" value="Genomic_DNA"/>
</dbReference>
<evidence type="ECO:0000256" key="6">
    <source>
        <dbReference type="SAM" id="MobiDB-lite"/>
    </source>
</evidence>
<accession>A0A9W8GSL9</accession>
<evidence type="ECO:0000256" key="5">
    <source>
        <dbReference type="SAM" id="Coils"/>
    </source>
</evidence>
<keyword evidence="4 7" id="KW-0472">Membrane</keyword>
<evidence type="ECO:0000259" key="8">
    <source>
        <dbReference type="PROSITE" id="PS50053"/>
    </source>
</evidence>
<organism evidence="9 10">
    <name type="scientific">Coemansia spiralis</name>
    <dbReference type="NCBI Taxonomy" id="417178"/>
    <lineage>
        <taxon>Eukaryota</taxon>
        <taxon>Fungi</taxon>
        <taxon>Fungi incertae sedis</taxon>
        <taxon>Zoopagomycota</taxon>
        <taxon>Kickxellomycotina</taxon>
        <taxon>Kickxellomycetes</taxon>
        <taxon>Kickxellales</taxon>
        <taxon>Kickxellaceae</taxon>
        <taxon>Coemansia</taxon>
    </lineage>
</organism>
<evidence type="ECO:0000256" key="4">
    <source>
        <dbReference type="ARBA" id="ARBA00023136"/>
    </source>
</evidence>
<protein>
    <recommendedName>
        <fullName evidence="8">Ubiquitin-like domain-containing protein</fullName>
    </recommendedName>
</protein>
<dbReference type="PROSITE" id="PS50053">
    <property type="entry name" value="UBIQUITIN_2"/>
    <property type="match status" value="1"/>
</dbReference>
<reference evidence="9" key="1">
    <citation type="submission" date="2022-07" db="EMBL/GenBank/DDBJ databases">
        <title>Phylogenomic reconstructions and comparative analyses of Kickxellomycotina fungi.</title>
        <authorList>
            <person name="Reynolds N.K."/>
            <person name="Stajich J.E."/>
            <person name="Barry K."/>
            <person name="Grigoriev I.V."/>
            <person name="Crous P."/>
            <person name="Smith M.E."/>
        </authorList>
    </citation>
    <scope>NUCLEOTIDE SEQUENCE</scope>
    <source>
        <strain evidence="9">CBS 109367</strain>
    </source>
</reference>
<dbReference type="InterPro" id="IPR000626">
    <property type="entry name" value="Ubiquitin-like_dom"/>
</dbReference>
<dbReference type="GO" id="GO:0030968">
    <property type="term" value="P:endoplasmic reticulum unfolded protein response"/>
    <property type="evidence" value="ECO:0007669"/>
    <property type="project" value="TreeGrafter"/>
</dbReference>
<dbReference type="PANTHER" id="PTHR12943">
    <property type="entry name" value="HOMOCYSTEINE-RESPONSIVE ENDOPLASMIC RETICULUM-RESIDENT UNIQUITIN-LIKE DOMAIN HERPUD PROTEIN FAMILY MEMBER"/>
    <property type="match status" value="1"/>
</dbReference>
<comment type="subcellular location">
    <subcellularLocation>
        <location evidence="1">Membrane</location>
    </subcellularLocation>
</comment>
<evidence type="ECO:0000256" key="7">
    <source>
        <dbReference type="SAM" id="Phobius"/>
    </source>
</evidence>
<comment type="caution">
    <text evidence="9">The sequence shown here is derived from an EMBL/GenBank/DDBJ whole genome shotgun (WGS) entry which is preliminary data.</text>
</comment>
<sequence>MKTVKILVRSPSVSTPDNFSVHVGLEQSVEDIKRSIEASHKASPLARDMRIIWKGRVLEDADLVKSIYADEEAPEAQTVHFVLNSPVSVASASKRLASRTHTESPLATPSAKPWERSAHADSGAGCPKEQSAPRPNVVPLGSQFQYVLVDGVPYLRVLHPVGSTQAGVYGVQHLSAALAGDNSGEMQTLERLNGHLEMRNRMLQELEETSVRLERLMALNRTRDRGQREGVRARQEGNNGFEIVVNWDTLAGHVRNFDLGAFCSGLWMRFRLLLLAVIVFHNASFGRMLALAVAVCCFFAFRSPWAQQQLEWLNQHNNYIDLQAQGDAADGRGRRQFTAWETSKALAIALFTSLIPSEPFQPPVAEE</sequence>
<feature type="region of interest" description="Disordered" evidence="6">
    <location>
        <begin position="94"/>
        <end position="134"/>
    </location>
</feature>
<evidence type="ECO:0000256" key="1">
    <source>
        <dbReference type="ARBA" id="ARBA00004370"/>
    </source>
</evidence>
<dbReference type="Proteomes" id="UP001151516">
    <property type="component" value="Unassembled WGS sequence"/>
</dbReference>
<dbReference type="AlphaFoldDB" id="A0A9W8GSL9"/>
<evidence type="ECO:0000313" key="9">
    <source>
        <dbReference type="EMBL" id="KAJ2691412.1"/>
    </source>
</evidence>
<gene>
    <name evidence="9" type="ORF">IWW39_000097</name>
</gene>
<keyword evidence="2 7" id="KW-0812">Transmembrane</keyword>
<keyword evidence="10" id="KW-1185">Reference proteome</keyword>
<keyword evidence="5" id="KW-0175">Coiled coil</keyword>
<dbReference type="InterPro" id="IPR039751">
    <property type="entry name" value="HERPUD1/2"/>
</dbReference>